<dbReference type="SUPFAM" id="SSF55073">
    <property type="entry name" value="Nucleotide cyclase"/>
    <property type="match status" value="1"/>
</dbReference>
<organism evidence="2 3">
    <name type="scientific">Vreelandella halophila</name>
    <dbReference type="NCBI Taxonomy" id="86177"/>
    <lineage>
        <taxon>Bacteria</taxon>
        <taxon>Pseudomonadati</taxon>
        <taxon>Pseudomonadota</taxon>
        <taxon>Gammaproteobacteria</taxon>
        <taxon>Oceanospirillales</taxon>
        <taxon>Halomonadaceae</taxon>
        <taxon>Vreelandella</taxon>
    </lineage>
</organism>
<sequence>MQSPSIGCLTRDPGSFSESRWHYASSLNELREQGEYDVVLVDLDAADAADVVFLLRCDARYHLTLIYAGRDRTGNAPELSDGSIPTDPNAITEAWRKWHQRLSEFNRGRYPERFDEYVLAWLWTRPEGRLKPVRHPHHAQFYYYPLLSAFADNEPVNEMVWLQLMMEQGWLERGPLTDRIRLCTHCGSARLNYVDVCPDCHALEIAREPSLHCFTCGHVAPQDHFLKQGLMLCPNCLTRLRHIGSDYDRPLENYRCRACQSFFVDAEVEVRCLDCDTHHTPDELRIREVRPYSLSEQGRLRCRQGFSGEAQAESHFGRLNLVSANAFTNLLNWQIQQSRRYGETAHGSLVLLRFANLGEALSQERGTTLLDSLIDRIRETIRETDRCARTRDELLWLLLPHTDRQGMDRLRERLTELNRLFREQDGIHIDLRTVGITLPENLLPQEDSDLLMARLGGEVS</sequence>
<dbReference type="InterPro" id="IPR040572">
    <property type="entry name" value="TackOD1"/>
</dbReference>
<protein>
    <submittedName>
        <fullName evidence="2">Diguanylate cyclase</fullName>
    </submittedName>
</protein>
<dbReference type="Proteomes" id="UP000460751">
    <property type="component" value="Unassembled WGS sequence"/>
</dbReference>
<name>A0A9X4YBI6_9GAMM</name>
<dbReference type="OrthoDB" id="6181977at2"/>
<dbReference type="EMBL" id="WMEX01000002">
    <property type="protein sequence ID" value="MYL26208.1"/>
    <property type="molecule type" value="Genomic_DNA"/>
</dbReference>
<gene>
    <name evidence="2" type="ORF">GLW01_05305</name>
</gene>
<dbReference type="InterPro" id="IPR043128">
    <property type="entry name" value="Rev_trsase/Diguanyl_cyclase"/>
</dbReference>
<dbReference type="Pfam" id="PF18551">
    <property type="entry name" value="TackOD1"/>
    <property type="match status" value="1"/>
</dbReference>
<feature type="domain" description="Thaumarchaeal output" evidence="1">
    <location>
        <begin position="109"/>
        <end position="294"/>
    </location>
</feature>
<reference evidence="2 3" key="1">
    <citation type="submission" date="2019-11" db="EMBL/GenBank/DDBJ databases">
        <title>Genome sequences of 17 halophilic strains isolated from different environments.</title>
        <authorList>
            <person name="Furrow R.E."/>
        </authorList>
    </citation>
    <scope>NUCLEOTIDE SEQUENCE [LARGE SCALE GENOMIC DNA]</scope>
    <source>
        <strain evidence="2 3">22507_15_FS</strain>
    </source>
</reference>
<evidence type="ECO:0000313" key="3">
    <source>
        <dbReference type="Proteomes" id="UP000460751"/>
    </source>
</evidence>
<dbReference type="AlphaFoldDB" id="A0A9X4YBI6"/>
<comment type="caution">
    <text evidence="2">The sequence shown here is derived from an EMBL/GenBank/DDBJ whole genome shotgun (WGS) entry which is preliminary data.</text>
</comment>
<evidence type="ECO:0000259" key="1">
    <source>
        <dbReference type="Pfam" id="PF18551"/>
    </source>
</evidence>
<evidence type="ECO:0000313" key="2">
    <source>
        <dbReference type="EMBL" id="MYL26208.1"/>
    </source>
</evidence>
<keyword evidence="3" id="KW-1185">Reference proteome</keyword>
<dbReference type="RefSeq" id="WP_160898390.1">
    <property type="nucleotide sequence ID" value="NZ_WMEX01000002.1"/>
</dbReference>
<dbReference type="InterPro" id="IPR029787">
    <property type="entry name" value="Nucleotide_cyclase"/>
</dbReference>
<accession>A0A9X4YBI6</accession>
<proteinExistence type="predicted"/>
<dbReference type="Gene3D" id="3.30.70.270">
    <property type="match status" value="1"/>
</dbReference>